<organism evidence="1 2">
    <name type="scientific">Heterorhabditis bacteriophora</name>
    <name type="common">Entomopathogenic nematode worm</name>
    <dbReference type="NCBI Taxonomy" id="37862"/>
    <lineage>
        <taxon>Eukaryota</taxon>
        <taxon>Metazoa</taxon>
        <taxon>Ecdysozoa</taxon>
        <taxon>Nematoda</taxon>
        <taxon>Chromadorea</taxon>
        <taxon>Rhabditida</taxon>
        <taxon>Rhabditina</taxon>
        <taxon>Rhabditomorpha</taxon>
        <taxon>Strongyloidea</taxon>
        <taxon>Heterorhabditidae</taxon>
        <taxon>Heterorhabditis</taxon>
    </lineage>
</organism>
<dbReference type="AlphaFoldDB" id="A0A1I7XJD6"/>
<sequence length="24" mass="2872">MIFPSRYILNSEKTSLHIVLCFME</sequence>
<proteinExistence type="predicted"/>
<dbReference type="Proteomes" id="UP000095283">
    <property type="component" value="Unplaced"/>
</dbReference>
<name>A0A1I7XJD6_HETBA</name>
<accession>A0A1I7XJD6</accession>
<evidence type="ECO:0000313" key="1">
    <source>
        <dbReference type="Proteomes" id="UP000095283"/>
    </source>
</evidence>
<keyword evidence="1" id="KW-1185">Reference proteome</keyword>
<evidence type="ECO:0000313" key="2">
    <source>
        <dbReference type="WBParaSite" id="Hba_17436"/>
    </source>
</evidence>
<dbReference type="WBParaSite" id="Hba_17436">
    <property type="protein sequence ID" value="Hba_17436"/>
    <property type="gene ID" value="Hba_17436"/>
</dbReference>
<protein>
    <submittedName>
        <fullName evidence="2">Uncharacterized protein</fullName>
    </submittedName>
</protein>
<reference evidence="2" key="1">
    <citation type="submission" date="2016-11" db="UniProtKB">
        <authorList>
            <consortium name="WormBaseParasite"/>
        </authorList>
    </citation>
    <scope>IDENTIFICATION</scope>
</reference>